<reference evidence="4" key="1">
    <citation type="submission" date="2016-11" db="EMBL/GenBank/DDBJ databases">
        <authorList>
            <person name="Varghese N."/>
            <person name="Submissions S."/>
        </authorList>
    </citation>
    <scope>NUCLEOTIDE SEQUENCE [LARGE SCALE GENOMIC DNA]</scope>
    <source>
        <strain evidence="4">UWOS</strain>
    </source>
</reference>
<dbReference type="RefSeq" id="WP_143159421.1">
    <property type="nucleotide sequence ID" value="NZ_FRAW01000018.1"/>
</dbReference>
<feature type="chain" id="PRO_5012387179" evidence="1">
    <location>
        <begin position="19"/>
        <end position="2403"/>
    </location>
</feature>
<feature type="domain" description="GLUG" evidence="2">
    <location>
        <begin position="855"/>
        <end position="880"/>
    </location>
</feature>
<name>A0A1M6VFW6_9BACT</name>
<organism evidence="3 4">
    <name type="scientific">Fibrobacter intestinalis</name>
    <dbReference type="NCBI Taxonomy" id="28122"/>
    <lineage>
        <taxon>Bacteria</taxon>
        <taxon>Pseudomonadati</taxon>
        <taxon>Fibrobacterota</taxon>
        <taxon>Fibrobacteria</taxon>
        <taxon>Fibrobacterales</taxon>
        <taxon>Fibrobacteraceae</taxon>
        <taxon>Fibrobacter</taxon>
    </lineage>
</organism>
<evidence type="ECO:0000313" key="4">
    <source>
        <dbReference type="Proteomes" id="UP000184275"/>
    </source>
</evidence>
<sequence>MSIKIASVLALCTSMAIAAPAIWDGTADVSWYVSSAQAYNLTTAEQLAGLAKLVNQGTSSFEGKTITLGADIFLNDTAGVDAGTWASVPHTEWTPIGTSSRPFKGEFDGIAGKKNRKIYGLYVNDATKDYVGLFGYTKNVKISNLDVLVGRITAKDNVGALVGYAAGGSVTNVHSEVKVTGNNHVGGLVGYFTGTLSTSSVNENVAGQDSVGGLVGVTTGSVSGTAKAKSYFVGNVTGRISVGGVVGAGLSISKSYAEGTIKGDSNYVGGIAGYVTGNIDSTYHIGGDVSGASYVGGVAGLASSSVSNSYSEGNVTGTGNYVGGLIGLSYYYYSGTSNETIMTALQSYAIGNVTGKGFVGGLIGLDSIYNTDNNTKTLVKKISNSHSVGNVVGKDKYVGGVLGKSIIYRYRSKISQQILSSYHKGSVESDSSYVGGVVGYAIGNIGSTYHVDGDVCGYVFVGGLAGYTKGSVTGSHSEGSVTGIGDCVGGLVGYGGLIATSYHEGGDVKGLDQVGGLVGYTEGSVTDSHSEGDVTGQGNYVGGLIGLSYYHYSGTSNETVMTAQNSYAVGNVKGKGYVGGLIGLDSIYSSSNGIKNLVKRISNSHSVGNVIGKDKYVGGVIGKSNYGRCSFTCSDKNISLQTLSSYHKGSIESDSSYVGGVAGYASGIIDSTYHIDGHVSGNGYVGGLVGYVSSTVSNSYSEGNVTGASSYVGGLIGLSYYYYSSDSSAITIMTAQNSYATGNVSGKGYVGGLIGLDSIYISYRPSSDTKTLIKKISNSHSVGNVVGKDKYVGGVLGKSNYGYYSSSYSSNISLQMLSSYHKGSVESTSDYVGGVAGYVSGYVDSTFHVDGNVNGSGYVGGLIGQASSSVKNSYSEGNVTGTSSYVGGLVGYGSSVAFSNHTKGDVNGAEYIGGLIGYASSSVMNSYSEGDVTGTGNYVGGLIGLSYYYYSSSSDITVMTAQNSYAIGNVKGKRYVGGLIGLDSAYRSSNYLRTLVKKISNSYFVGNVVGKGNYVGGVLGKSNDESSNTNLQILSSYHKGFVESDSYYVGGVAGYASGDVDSVYHVDGDVSGYGYVGGLVGQATSSVNNSYSEGNVTGTSSYVGGLVGSSVSISNSHSEGNVIGSLDYVGGIAGWSGKIRNSYAEAKYVRGRNIVGGLAGYVTDSIDVSYFEGDSVTGINKIGGLVGRANKAVDSSYSTANVKGDDEVGGLVGSAYADVSYSYALGNVIGDVDHSSAGNDNLGGLVGYQYSGSVSKSMALGNVSGTTKLGGLVGRFDGTSISNSYANGNVTGSYYGDPADEVGNYYIGGLVGYAKGALEETYASGVVKGIEDEPVYTGCIVGYVNGSLNIAKSYYDKTKCSLGVDGGEETATVTGSPDKTTTEMQTQSTFINWDFVDTWKIYENTYPFLKIFTNSLTNAVVTTASLENIVYDGSAKTPIVTSVELFGETLTYGSDYTVAYKNNVDAGTATINVCGVNPYGGCKAINFVINAAAIVPTIASIEDVTYSGVALTPEIRVYNGGTLLTDADYIVEYADNLNAGTASVTVTLKGNYSGSASKTFTIEKATPAIKQNPTASNVINGQTLASSELTGGRADVLGTFVWLAPETVPTFENDGYIAVFVPTDTLNYDSVETTVPVEVLDYVYVAVHVGDETLDSAVVIKGGNYTLPNAPDSVGYDFVGFYKGNAIVGNPGDMIVLNENTVIEAIYEAKTFAITFANGNVVLQSENTAYGTLPEYRGETPTKTATAQYTYTFKGWNPAIASVTGAATYTAVFDSTVKKYTVTFMDGETVLQSGEVAYGTVPTAPAVTLPENTAQYSYSFGGWDSEVVAVTGPATYTAVINRTLNKYEVVFKDYDGSVLKSAVEYDYGTSAASIVKPANPTRGSTAQYTYTFKGWNPSIVNVTEAAIYTAEYDSTVRSYEITFVNGSSTLQSGTVEYGQTPVYSGAAPTKTATAQYTYTFKSWSPTIASVTGEATYAAVFDSVVNRFLITFKNGSEVIQADSVAYGTVPEKPSITLPMNTAQYTYSLSWDKDIVAVTGEATYTATIDSAVNKYDVVFKDYDGTVLKDSIYAYGTLASKIAEPADPTRAATAKYTFAFKGWSPSVADVTTDAAYTAAYDSTIRSYTIAFVNGSETEQSSEVEYGEMPSYKGSTPTKTATKEYTYTFKGWSPAVTSVSGAATYTAVFDSTIRKYTVTFMNDDVEMQTSSVAYGSTPVYSGKTPTKAASDSCTYKFSGWSSDLKPVTGDVIYTAKFEVVKKTFVVHFVYEKSNYQVMYVAYGDTPKYTGNTPTKNATNSYTYEFVGWSPKLGPVTKETYYTAVFDSAKVTGIQDVRLASLNISVSAVSRNIKISAAPVGSAYAIFDMQGRVLRKGRVESPNFSIMMPQAGTCFVKIGNYVQRIDVK</sequence>
<evidence type="ECO:0000313" key="3">
    <source>
        <dbReference type="EMBL" id="SHK80348.1"/>
    </source>
</evidence>
<evidence type="ECO:0000259" key="2">
    <source>
        <dbReference type="Pfam" id="PF07581"/>
    </source>
</evidence>
<evidence type="ECO:0000256" key="1">
    <source>
        <dbReference type="SAM" id="SignalP"/>
    </source>
</evidence>
<feature type="domain" description="GLUG" evidence="2">
    <location>
        <begin position="681"/>
        <end position="706"/>
    </location>
</feature>
<proteinExistence type="predicted"/>
<keyword evidence="1" id="KW-0732">Signal</keyword>
<dbReference type="Proteomes" id="UP000184275">
    <property type="component" value="Unassembled WGS sequence"/>
</dbReference>
<dbReference type="Gene3D" id="2.160.20.110">
    <property type="match status" value="7"/>
</dbReference>
<feature type="domain" description="GLUG" evidence="2">
    <location>
        <begin position="908"/>
        <end position="933"/>
    </location>
</feature>
<feature type="domain" description="GLUG" evidence="2">
    <location>
        <begin position="1072"/>
        <end position="1097"/>
    </location>
</feature>
<accession>A0A1M6VFW6</accession>
<dbReference type="InterPro" id="IPR011493">
    <property type="entry name" value="GLUG"/>
</dbReference>
<feature type="domain" description="GLUG" evidence="2">
    <location>
        <begin position="513"/>
        <end position="535"/>
    </location>
</feature>
<dbReference type="Pfam" id="PF07581">
    <property type="entry name" value="Glug"/>
    <property type="match status" value="5"/>
</dbReference>
<protein>
    <submittedName>
        <fullName evidence="3">The GLUG motif-containing protein</fullName>
    </submittedName>
</protein>
<dbReference type="EMBL" id="FRAW01000018">
    <property type="protein sequence ID" value="SHK80348.1"/>
    <property type="molecule type" value="Genomic_DNA"/>
</dbReference>
<feature type="signal peptide" evidence="1">
    <location>
        <begin position="1"/>
        <end position="18"/>
    </location>
</feature>
<keyword evidence="4" id="KW-1185">Reference proteome</keyword>
<gene>
    <name evidence="3" type="ORF">SAMN05720469_11841</name>
</gene>